<accession>A0ACC0XVZ9</accession>
<gene>
    <name evidence="1" type="ORF">Pint_07741</name>
</gene>
<evidence type="ECO:0000313" key="1">
    <source>
        <dbReference type="EMBL" id="KAJ0024871.1"/>
    </source>
</evidence>
<dbReference type="Proteomes" id="UP001163603">
    <property type="component" value="Chromosome 10"/>
</dbReference>
<name>A0ACC0XVZ9_9ROSI</name>
<sequence>MSPSLVRLRLRSNSLNGVIPSANFATLEKLTCLELDNNSFTGMMPPELGDCQTLTLLNLAQNKLNGSLSAQLGNLRSLQVMKLQLNNLSGNIPVQFSLLKNLSQLNISWNSRTGLIPSSFSNLQELTNLSLQHNYLSGSIPDSIRNMNSLTELQLGENQLSGRIPSLPVKLQIALNLISNLFEGSIPHSLSSLTGLEVLGIVPKFTLFVSVNISGNPNLIPAPNTFPELAKKKMPVAVSIITALAAGVLAARFSTYYKSIMPSGKSYFIKKLNRSDKIFQNDKFQQELEIIGKLNHSNVMTPLAYALTKDSAYLLYEYAQTCTLFDILHGSNGSSMDWESRYSVAVGLVQGLAFLNGCTSGPILLLDLSSKNIMLNLSTVAGSVDYIPPEYAYTMRVTAAGNVYSFRVILLELLTRKPPISEGTKLAKVVLHNWEHEDKRDEIFDVNINATSLAIKIQMPAVPEFAIACVSVLPRKAKDECCATDATKC</sequence>
<dbReference type="EMBL" id="CM047745">
    <property type="protein sequence ID" value="KAJ0024871.1"/>
    <property type="molecule type" value="Genomic_DNA"/>
</dbReference>
<proteinExistence type="predicted"/>
<reference evidence="2" key="1">
    <citation type="journal article" date="2023" name="G3 (Bethesda)">
        <title>Genome assembly and association tests identify interacting loci associated with vigor, precocity, and sex in interspecific pistachio rootstocks.</title>
        <authorList>
            <person name="Palmer W."/>
            <person name="Jacygrad E."/>
            <person name="Sagayaradj S."/>
            <person name="Cavanaugh K."/>
            <person name="Han R."/>
            <person name="Bertier L."/>
            <person name="Beede B."/>
            <person name="Kafkas S."/>
            <person name="Golino D."/>
            <person name="Preece J."/>
            <person name="Michelmore R."/>
        </authorList>
    </citation>
    <scope>NUCLEOTIDE SEQUENCE [LARGE SCALE GENOMIC DNA]</scope>
</reference>
<evidence type="ECO:0000313" key="2">
    <source>
        <dbReference type="Proteomes" id="UP001163603"/>
    </source>
</evidence>
<protein>
    <submittedName>
        <fullName evidence="1">Uncharacterized protein</fullName>
    </submittedName>
</protein>
<organism evidence="1 2">
    <name type="scientific">Pistacia integerrima</name>
    <dbReference type="NCBI Taxonomy" id="434235"/>
    <lineage>
        <taxon>Eukaryota</taxon>
        <taxon>Viridiplantae</taxon>
        <taxon>Streptophyta</taxon>
        <taxon>Embryophyta</taxon>
        <taxon>Tracheophyta</taxon>
        <taxon>Spermatophyta</taxon>
        <taxon>Magnoliopsida</taxon>
        <taxon>eudicotyledons</taxon>
        <taxon>Gunneridae</taxon>
        <taxon>Pentapetalae</taxon>
        <taxon>rosids</taxon>
        <taxon>malvids</taxon>
        <taxon>Sapindales</taxon>
        <taxon>Anacardiaceae</taxon>
        <taxon>Pistacia</taxon>
    </lineage>
</organism>
<comment type="caution">
    <text evidence="1">The sequence shown here is derived from an EMBL/GenBank/DDBJ whole genome shotgun (WGS) entry which is preliminary data.</text>
</comment>
<keyword evidence="2" id="KW-1185">Reference proteome</keyword>